<sequence length="829" mass="95286">KENETDLSNIYGILDDTIENKAENFSGQVLFNSVDMIRTNGYINSVSINFHEAPTSVKPQIWLFILSATKNSTQFTITLQYQIPSEDIKPLAGIQNFHLGTSLFTSNEQFLAIGFGENTGNIYSIHDRNQYSVELRNILNKQEKNTPVDFNNEQSQGIAFSFSIIRPSVASKIYRSAADLSLLAEDTKKFQEKENPLRLAKENNSRRFLATKCVERYLDTIWYGEVDKHNHHKVSINLILFYILFLGLFSFVLLVDYFPLNIYGGKRNGYANIHIPITEIVLHILLWTLIVEEIREFIIHWAEKRASSNRSIVRTYFTDDGWNILDCTAILLYLIGFIARFIVIEQAFIVSKICMALDLFLWHVRMLRLFAIRRLGRLGPKLLMIYYSMKDLVFFIYFILIFLFGYSISSYALITTREQVTWIANANGAPARNYTLTNDGTGLWYWEILRNVFDWGMWKVYGQVNLFGIQEADNTTLTGAINDAYGVTTFLLTIAFVGIANVILLNVLVALFNDTLRKVGDRAEDAWAFHHFLLVNEYTKKSVFVPPLSVIDYIFQLYRLIDRCIKNKETDNTYGSIKKTIELDSHLSNRVVFNFKDQIKLDGFLTELSIHFCTPPIIEKPQIKLYIMSPTPDPCAFSIVKWPDSNGQNYYEIPPTTIKKMSGIQKFRIDANMRLLSGQFLAIGFQRGSGSPYSIDRDEYSVNLNHFLNISQSGKQSNKPIVFTNYPNKGAAFSFSISQTIGIVINKFQEHGNILREKIIAETYWKKLINEIIIEEKQENVLSKMMYNDDYNAQNTRIERSITTAAIQLDTERSNILPAASFNEDETIV</sequence>
<evidence type="ECO:0000256" key="2">
    <source>
        <dbReference type="ARBA" id="ARBA00022692"/>
    </source>
</evidence>
<evidence type="ECO:0000313" key="9">
    <source>
        <dbReference type="Proteomes" id="UP000677228"/>
    </source>
</evidence>
<protein>
    <recommendedName>
        <fullName evidence="6">Ion transport domain-containing protein</fullName>
    </recommendedName>
</protein>
<dbReference type="Pfam" id="PF00520">
    <property type="entry name" value="Ion_trans"/>
    <property type="match status" value="1"/>
</dbReference>
<dbReference type="PANTHER" id="PTHR13800">
    <property type="entry name" value="TRANSIENT RECEPTOR POTENTIAL CATION CHANNEL, SUBFAMILY M, MEMBER 6"/>
    <property type="match status" value="1"/>
</dbReference>
<evidence type="ECO:0000313" key="8">
    <source>
        <dbReference type="EMBL" id="CAF3999401.1"/>
    </source>
</evidence>
<dbReference type="GO" id="GO:0005886">
    <property type="term" value="C:plasma membrane"/>
    <property type="evidence" value="ECO:0007669"/>
    <property type="project" value="TreeGrafter"/>
</dbReference>
<evidence type="ECO:0000313" key="7">
    <source>
        <dbReference type="EMBL" id="CAF1188234.1"/>
    </source>
</evidence>
<evidence type="ECO:0000259" key="6">
    <source>
        <dbReference type="Pfam" id="PF00520"/>
    </source>
</evidence>
<evidence type="ECO:0000256" key="4">
    <source>
        <dbReference type="ARBA" id="ARBA00023136"/>
    </source>
</evidence>
<proteinExistence type="predicted"/>
<keyword evidence="3 5" id="KW-1133">Transmembrane helix</keyword>
<evidence type="ECO:0000256" key="1">
    <source>
        <dbReference type="ARBA" id="ARBA00004141"/>
    </source>
</evidence>
<accession>A0A8S2EF42</accession>
<dbReference type="EMBL" id="CAJNOK010013623">
    <property type="protein sequence ID" value="CAF1188234.1"/>
    <property type="molecule type" value="Genomic_DNA"/>
</dbReference>
<reference evidence="7" key="1">
    <citation type="submission" date="2021-02" db="EMBL/GenBank/DDBJ databases">
        <authorList>
            <person name="Nowell W R."/>
        </authorList>
    </citation>
    <scope>NUCLEOTIDE SEQUENCE</scope>
</reference>
<feature type="transmembrane region" description="Helical" evidence="5">
    <location>
        <begin position="280"/>
        <end position="302"/>
    </location>
</feature>
<evidence type="ECO:0000256" key="5">
    <source>
        <dbReference type="SAM" id="Phobius"/>
    </source>
</evidence>
<dbReference type="InterPro" id="IPR005821">
    <property type="entry name" value="Ion_trans_dom"/>
</dbReference>
<keyword evidence="2 5" id="KW-0812">Transmembrane</keyword>
<comment type="caution">
    <text evidence="7">The sequence shown here is derived from an EMBL/GenBank/DDBJ whole genome shotgun (WGS) entry which is preliminary data.</text>
</comment>
<dbReference type="Proteomes" id="UP000682733">
    <property type="component" value="Unassembled WGS sequence"/>
</dbReference>
<feature type="non-terminal residue" evidence="7">
    <location>
        <position position="829"/>
    </location>
</feature>
<dbReference type="EMBL" id="CAJOBA010035154">
    <property type="protein sequence ID" value="CAF3999401.1"/>
    <property type="molecule type" value="Genomic_DNA"/>
</dbReference>
<feature type="transmembrane region" description="Helical" evidence="5">
    <location>
        <begin position="392"/>
        <end position="414"/>
    </location>
</feature>
<name>A0A8S2EF42_9BILA</name>
<comment type="subcellular location">
    <subcellularLocation>
        <location evidence="1">Membrane</location>
        <topology evidence="1">Multi-pass membrane protein</topology>
    </subcellularLocation>
</comment>
<feature type="domain" description="Ion transport" evidence="6">
    <location>
        <begin position="241"/>
        <end position="522"/>
    </location>
</feature>
<dbReference type="Proteomes" id="UP000677228">
    <property type="component" value="Unassembled WGS sequence"/>
</dbReference>
<evidence type="ECO:0000256" key="3">
    <source>
        <dbReference type="ARBA" id="ARBA00022989"/>
    </source>
</evidence>
<dbReference type="PANTHER" id="PTHR13800:SF12">
    <property type="entry name" value="TRANSIENT RECEPTOR POTENTIAL CATION CHANNEL SUBFAMILY M MEMBER-LIKE 2"/>
    <property type="match status" value="1"/>
</dbReference>
<feature type="transmembrane region" description="Helical" evidence="5">
    <location>
        <begin position="323"/>
        <end position="343"/>
    </location>
</feature>
<dbReference type="GO" id="GO:0099604">
    <property type="term" value="F:ligand-gated calcium channel activity"/>
    <property type="evidence" value="ECO:0007669"/>
    <property type="project" value="TreeGrafter"/>
</dbReference>
<keyword evidence="4 5" id="KW-0472">Membrane</keyword>
<feature type="transmembrane region" description="Helical" evidence="5">
    <location>
        <begin position="238"/>
        <end position="260"/>
    </location>
</feature>
<feature type="transmembrane region" description="Helical" evidence="5">
    <location>
        <begin position="490"/>
        <end position="512"/>
    </location>
</feature>
<dbReference type="InterPro" id="IPR050927">
    <property type="entry name" value="TRPM"/>
</dbReference>
<gene>
    <name evidence="7" type="ORF">OVA965_LOCUS23406</name>
    <name evidence="8" type="ORF">TMI583_LOCUS24129</name>
</gene>
<organism evidence="7 9">
    <name type="scientific">Didymodactylos carnosus</name>
    <dbReference type="NCBI Taxonomy" id="1234261"/>
    <lineage>
        <taxon>Eukaryota</taxon>
        <taxon>Metazoa</taxon>
        <taxon>Spiralia</taxon>
        <taxon>Gnathifera</taxon>
        <taxon>Rotifera</taxon>
        <taxon>Eurotatoria</taxon>
        <taxon>Bdelloidea</taxon>
        <taxon>Philodinida</taxon>
        <taxon>Philodinidae</taxon>
        <taxon>Didymodactylos</taxon>
    </lineage>
</organism>
<dbReference type="AlphaFoldDB" id="A0A8S2EF42"/>